<evidence type="ECO:0000313" key="2">
    <source>
        <dbReference type="EMBL" id="QDV20210.1"/>
    </source>
</evidence>
<proteinExistence type="predicted"/>
<dbReference type="Proteomes" id="UP000315647">
    <property type="component" value="Chromosome"/>
</dbReference>
<accession>A0A518ACG2</accession>
<reference evidence="1 3" key="1">
    <citation type="submission" date="2019-03" db="EMBL/GenBank/DDBJ databases">
        <title>Deep-cultivation of Planctomycetes and their phenomic and genomic characterization uncovers novel biology.</title>
        <authorList>
            <person name="Wiegand S."/>
            <person name="Jogler M."/>
            <person name="Boedeker C."/>
            <person name="Pinto D."/>
            <person name="Vollmers J."/>
            <person name="Rivas-Marin E."/>
            <person name="Kohn T."/>
            <person name="Peeters S.H."/>
            <person name="Heuer A."/>
            <person name="Rast P."/>
            <person name="Oberbeckmann S."/>
            <person name="Bunk B."/>
            <person name="Jeske O."/>
            <person name="Meyerdierks A."/>
            <person name="Storesund J.E."/>
            <person name="Kallscheuer N."/>
            <person name="Luecker S."/>
            <person name="Lage O.M."/>
            <person name="Pohl T."/>
            <person name="Merkel B.J."/>
            <person name="Hornburger P."/>
            <person name="Mueller R.-W."/>
            <person name="Bruemmer F."/>
            <person name="Labrenz M."/>
            <person name="Spormann A.M."/>
            <person name="Op den Camp H."/>
            <person name="Overmann J."/>
            <person name="Amann R."/>
            <person name="Jetten M.S.M."/>
            <person name="Mascher T."/>
            <person name="Medema M.H."/>
            <person name="Devos D.P."/>
            <person name="Kaster A.-K."/>
            <person name="Ovreas L."/>
            <person name="Rohde M."/>
            <person name="Galperin M.Y."/>
            <person name="Jogler C."/>
        </authorList>
    </citation>
    <scope>NUCLEOTIDE SEQUENCE [LARGE SCALE GENOMIC DNA]</scope>
    <source>
        <strain evidence="1 3">Enr10</strain>
        <strain evidence="2 4">Pan153</strain>
    </source>
</reference>
<protein>
    <submittedName>
        <fullName evidence="1">Uncharacterized protein</fullName>
    </submittedName>
</protein>
<dbReference type="Proteomes" id="UP000320839">
    <property type="component" value="Chromosome"/>
</dbReference>
<sequence>MEYEKETYFAGSDCLISIGFQNRIFGFKIQLYMSIF</sequence>
<evidence type="ECO:0000313" key="3">
    <source>
        <dbReference type="Proteomes" id="UP000315647"/>
    </source>
</evidence>
<dbReference type="EMBL" id="CP037421">
    <property type="protein sequence ID" value="QDT29391.1"/>
    <property type="molecule type" value="Genomic_DNA"/>
</dbReference>
<dbReference type="EMBL" id="CP036317">
    <property type="protein sequence ID" value="QDV20210.1"/>
    <property type="molecule type" value="Genomic_DNA"/>
</dbReference>
<keyword evidence="3" id="KW-1185">Reference proteome</keyword>
<accession>A0A517QCQ4</accession>
<name>A0A517QCQ4_9PLAN</name>
<accession>A0A518FV84</accession>
<evidence type="ECO:0000313" key="1">
    <source>
        <dbReference type="EMBL" id="QDT29391.1"/>
    </source>
</evidence>
<organism evidence="1 3">
    <name type="scientific">Gimesia panareensis</name>
    <dbReference type="NCBI Taxonomy" id="2527978"/>
    <lineage>
        <taxon>Bacteria</taxon>
        <taxon>Pseudomonadati</taxon>
        <taxon>Planctomycetota</taxon>
        <taxon>Planctomycetia</taxon>
        <taxon>Planctomycetales</taxon>
        <taxon>Planctomycetaceae</taxon>
        <taxon>Gimesia</taxon>
    </lineage>
</organism>
<dbReference type="AlphaFoldDB" id="A0A517QCQ4"/>
<evidence type="ECO:0000313" key="4">
    <source>
        <dbReference type="Proteomes" id="UP000320839"/>
    </source>
</evidence>
<gene>
    <name evidence="1" type="ORF">Enr10x_47440</name>
    <name evidence="2" type="ORF">Pan153_48830</name>
</gene>